<dbReference type="RefSeq" id="WP_105533783.1">
    <property type="nucleotide sequence ID" value="NZ_PUGF01000026.1"/>
</dbReference>
<dbReference type="InterPro" id="IPR006143">
    <property type="entry name" value="RND_pump_MFP"/>
</dbReference>
<dbReference type="Pfam" id="PF25917">
    <property type="entry name" value="BSH_RND"/>
    <property type="match status" value="1"/>
</dbReference>
<dbReference type="AlphaFoldDB" id="A0A2S9GU86"/>
<protein>
    <submittedName>
        <fullName evidence="8">Efflux transporter, RND family, MFP subunit</fullName>
    </submittedName>
</protein>
<feature type="domain" description="Multidrug resistance protein MdtA-like beta-barrel" evidence="6">
    <location>
        <begin position="209"/>
        <end position="299"/>
    </location>
</feature>
<name>A0A2S9GU86_9BURK</name>
<dbReference type="PANTHER" id="PTHR30158">
    <property type="entry name" value="ACRA/E-RELATED COMPONENT OF DRUG EFFLUX TRANSPORTER"/>
    <property type="match status" value="1"/>
</dbReference>
<dbReference type="GO" id="GO:0005886">
    <property type="term" value="C:plasma membrane"/>
    <property type="evidence" value="ECO:0007669"/>
    <property type="project" value="TreeGrafter"/>
</dbReference>
<dbReference type="GO" id="GO:0030313">
    <property type="term" value="C:cell envelope"/>
    <property type="evidence" value="ECO:0007669"/>
    <property type="project" value="UniProtKB-SubCell"/>
</dbReference>
<dbReference type="PROSITE" id="PS51257">
    <property type="entry name" value="PROKAR_LIPOPROTEIN"/>
    <property type="match status" value="1"/>
</dbReference>
<dbReference type="Pfam" id="PF25967">
    <property type="entry name" value="RND-MFP_C"/>
    <property type="match status" value="1"/>
</dbReference>
<comment type="caution">
    <text evidence="8">The sequence shown here is derived from an EMBL/GenBank/DDBJ whole genome shotgun (WGS) entry which is preliminary data.</text>
</comment>
<gene>
    <name evidence="8" type="ORF">S2091_4046</name>
</gene>
<evidence type="ECO:0000256" key="1">
    <source>
        <dbReference type="ARBA" id="ARBA00004196"/>
    </source>
</evidence>
<dbReference type="NCBIfam" id="TIGR01730">
    <property type="entry name" value="RND_mfp"/>
    <property type="match status" value="1"/>
</dbReference>
<feature type="domain" description="Multidrug resistance protein MdtA-like barrel-sandwich hybrid" evidence="5">
    <location>
        <begin position="63"/>
        <end position="204"/>
    </location>
</feature>
<keyword evidence="9" id="KW-1185">Reference proteome</keyword>
<sequence length="393" mass="42568">MHFTFRQQLLVVLFTASSLLLAGCSNEQPRAMPSIPEVTIQTVVPKEVPITMELVGETAGYRDIEVRARVGGILLKRTYVEGQPVKQGQVLFQIDPAPYQVMLEQAKGAQAQQQAALDKATADRDRIAPLYRENAISKMDFDNASSAYNVALAAKQSADAKVKEAQLNLDYTHVTAPISGMTSKQVQSEGSLIRVDAAEPLTTISQFDPLYVNFSISEQSKLDNKRNLREGTIVAPPEGQKTVKIRLSDGHYYSQAGKIDFHDNRVDPKTGTIRTRAMFANPNGDLLPGQFVRVLVDIGIRNTTITVPEQAIMPSQADNLILTVDGSNKVVSNSVQLGQQIGGEVVIESGLKAGDRVIINGGMKARAGDAVTPVADQTTAQIPAQSTTQLNTK</sequence>
<dbReference type="Gene3D" id="2.40.420.20">
    <property type="match status" value="1"/>
</dbReference>
<dbReference type="Gene3D" id="2.40.50.100">
    <property type="match status" value="1"/>
</dbReference>
<dbReference type="Gene3D" id="2.40.30.170">
    <property type="match status" value="1"/>
</dbReference>
<dbReference type="SUPFAM" id="SSF111369">
    <property type="entry name" value="HlyD-like secretion proteins"/>
    <property type="match status" value="1"/>
</dbReference>
<reference evidence="8 9" key="1">
    <citation type="submission" date="2018-02" db="EMBL/GenBank/DDBJ databases">
        <title>Solimicrobium silvestre gen. nov., sp. nov., isolated from alpine forest soil.</title>
        <authorList>
            <person name="Margesin R."/>
            <person name="Albuquerque L."/>
            <person name="Zhang D.-C."/>
            <person name="Froufe H.J.C."/>
            <person name="Severino R."/>
            <person name="Roxo I."/>
            <person name="Egas C."/>
            <person name="Da Costa M.S."/>
        </authorList>
    </citation>
    <scope>NUCLEOTIDE SEQUENCE [LARGE SCALE GENOMIC DNA]</scope>
    <source>
        <strain evidence="8 9">S20-91</strain>
    </source>
</reference>
<comment type="subcellular location">
    <subcellularLocation>
        <location evidence="1">Cell envelope</location>
    </subcellularLocation>
</comment>
<dbReference type="InterPro" id="IPR058626">
    <property type="entry name" value="MdtA-like_b-barrel"/>
</dbReference>
<feature type="signal peptide" evidence="3">
    <location>
        <begin position="1"/>
        <end position="22"/>
    </location>
</feature>
<dbReference type="InterPro" id="IPR058625">
    <property type="entry name" value="MdtA-like_BSH"/>
</dbReference>
<dbReference type="Gene3D" id="1.10.287.470">
    <property type="entry name" value="Helix hairpin bin"/>
    <property type="match status" value="1"/>
</dbReference>
<evidence type="ECO:0000259" key="5">
    <source>
        <dbReference type="Pfam" id="PF25917"/>
    </source>
</evidence>
<feature type="domain" description="Multidrug resistance protein MdtA-like alpha-helical hairpin" evidence="4">
    <location>
        <begin position="103"/>
        <end position="172"/>
    </location>
</feature>
<feature type="domain" description="Multidrug resistance protein MdtA-like C-terminal permuted SH3" evidence="7">
    <location>
        <begin position="305"/>
        <end position="362"/>
    </location>
</feature>
<evidence type="ECO:0000313" key="9">
    <source>
        <dbReference type="Proteomes" id="UP000237839"/>
    </source>
</evidence>
<feature type="chain" id="PRO_5015541410" evidence="3">
    <location>
        <begin position="23"/>
        <end position="393"/>
    </location>
</feature>
<proteinExistence type="inferred from homology"/>
<dbReference type="Pfam" id="PF25876">
    <property type="entry name" value="HH_MFP_RND"/>
    <property type="match status" value="1"/>
</dbReference>
<accession>A0A2S9GU86</accession>
<evidence type="ECO:0000256" key="2">
    <source>
        <dbReference type="ARBA" id="ARBA00009477"/>
    </source>
</evidence>
<dbReference type="InterPro" id="IPR058624">
    <property type="entry name" value="MdtA-like_HH"/>
</dbReference>
<evidence type="ECO:0000256" key="3">
    <source>
        <dbReference type="SAM" id="SignalP"/>
    </source>
</evidence>
<evidence type="ECO:0000259" key="7">
    <source>
        <dbReference type="Pfam" id="PF25967"/>
    </source>
</evidence>
<evidence type="ECO:0000313" key="8">
    <source>
        <dbReference type="EMBL" id="PRC91261.1"/>
    </source>
</evidence>
<organism evidence="8 9">
    <name type="scientific">Solimicrobium silvestre</name>
    <dbReference type="NCBI Taxonomy" id="2099400"/>
    <lineage>
        <taxon>Bacteria</taxon>
        <taxon>Pseudomonadati</taxon>
        <taxon>Pseudomonadota</taxon>
        <taxon>Betaproteobacteria</taxon>
        <taxon>Burkholderiales</taxon>
        <taxon>Oxalobacteraceae</taxon>
        <taxon>Solimicrobium</taxon>
    </lineage>
</organism>
<dbReference type="EMBL" id="PUGF01000026">
    <property type="protein sequence ID" value="PRC91261.1"/>
    <property type="molecule type" value="Genomic_DNA"/>
</dbReference>
<evidence type="ECO:0000259" key="4">
    <source>
        <dbReference type="Pfam" id="PF25876"/>
    </source>
</evidence>
<dbReference type="GO" id="GO:0046677">
    <property type="term" value="P:response to antibiotic"/>
    <property type="evidence" value="ECO:0007669"/>
    <property type="project" value="TreeGrafter"/>
</dbReference>
<dbReference type="Pfam" id="PF25944">
    <property type="entry name" value="Beta-barrel_RND"/>
    <property type="match status" value="1"/>
</dbReference>
<dbReference type="GO" id="GO:0022857">
    <property type="term" value="F:transmembrane transporter activity"/>
    <property type="evidence" value="ECO:0007669"/>
    <property type="project" value="InterPro"/>
</dbReference>
<dbReference type="InterPro" id="IPR058627">
    <property type="entry name" value="MdtA-like_C"/>
</dbReference>
<comment type="similarity">
    <text evidence="2">Belongs to the membrane fusion protein (MFP) (TC 8.A.1) family.</text>
</comment>
<dbReference type="Proteomes" id="UP000237839">
    <property type="component" value="Unassembled WGS sequence"/>
</dbReference>
<keyword evidence="3" id="KW-0732">Signal</keyword>
<evidence type="ECO:0000259" key="6">
    <source>
        <dbReference type="Pfam" id="PF25944"/>
    </source>
</evidence>
<dbReference type="OrthoDB" id="9783047at2"/>